<dbReference type="RefSeq" id="WP_007304518.1">
    <property type="nucleotide sequence ID" value="NZ_AESD01000231.1"/>
</dbReference>
<dbReference type="AlphaFoldDB" id="G5J1X4"/>
<dbReference type="EMBL" id="AESD01000231">
    <property type="protein sequence ID" value="EHJ13804.1"/>
    <property type="molecule type" value="Genomic_DNA"/>
</dbReference>
<comment type="caution">
    <text evidence="3">The sequence shown here is derived from an EMBL/GenBank/DDBJ whole genome shotgun (WGS) entry which is preliminary data.</text>
</comment>
<dbReference type="Proteomes" id="UP000003477">
    <property type="component" value="Unassembled WGS sequence"/>
</dbReference>
<dbReference type="GeneID" id="88765298"/>
<dbReference type="PATRIC" id="fig|423471.3.peg.1403"/>
<proteinExistence type="predicted"/>
<evidence type="ECO:0000313" key="4">
    <source>
        <dbReference type="Proteomes" id="UP000003477"/>
    </source>
</evidence>
<dbReference type="CDD" id="cd00093">
    <property type="entry name" value="HTH_XRE"/>
    <property type="match status" value="1"/>
</dbReference>
<name>G5J1X4_CROWT</name>
<sequence>MTSAHRSRKTIAVTETGKGKLRKAQNRNGGKRITYEDIEETLNCRVSRSTIERFFRGKAVDIDNAISIVEVLGLDLEEVVDVAIYENMRLR</sequence>
<evidence type="ECO:0000313" key="3">
    <source>
        <dbReference type="EMBL" id="EHJ13804.1"/>
    </source>
</evidence>
<dbReference type="PROSITE" id="PS50943">
    <property type="entry name" value="HTH_CROC1"/>
    <property type="match status" value="1"/>
</dbReference>
<reference evidence="3 4" key="1">
    <citation type="journal article" date="2011" name="Front. Microbiol.">
        <title>Two Strains of Crocosphaera watsonii with Highly Conserved Genomes are Distinguished by Strain-Specific Features.</title>
        <authorList>
            <person name="Bench S.R."/>
            <person name="Ilikchyan I.N."/>
            <person name="Tripp H.J."/>
            <person name="Zehr J.P."/>
        </authorList>
    </citation>
    <scope>NUCLEOTIDE SEQUENCE [LARGE SCALE GENOMIC DNA]</scope>
    <source>
        <strain evidence="3 4">WH 0003</strain>
    </source>
</reference>
<evidence type="ECO:0000259" key="2">
    <source>
        <dbReference type="PROSITE" id="PS50943"/>
    </source>
</evidence>
<organism evidence="3 4">
    <name type="scientific">Crocosphaera watsonii WH 0003</name>
    <dbReference type="NCBI Taxonomy" id="423471"/>
    <lineage>
        <taxon>Bacteria</taxon>
        <taxon>Bacillati</taxon>
        <taxon>Cyanobacteriota</taxon>
        <taxon>Cyanophyceae</taxon>
        <taxon>Oscillatoriophycideae</taxon>
        <taxon>Chroococcales</taxon>
        <taxon>Aphanothecaceae</taxon>
        <taxon>Crocosphaera</taxon>
    </lineage>
</organism>
<evidence type="ECO:0000256" key="1">
    <source>
        <dbReference type="SAM" id="MobiDB-lite"/>
    </source>
</evidence>
<accession>G5J1X4</accession>
<feature type="region of interest" description="Disordered" evidence="1">
    <location>
        <begin position="1"/>
        <end position="27"/>
    </location>
</feature>
<protein>
    <recommendedName>
        <fullName evidence="2">HTH cro/C1-type domain-containing protein</fullName>
    </recommendedName>
</protein>
<dbReference type="InterPro" id="IPR001387">
    <property type="entry name" value="Cro/C1-type_HTH"/>
</dbReference>
<feature type="domain" description="HTH cro/C1-type" evidence="2">
    <location>
        <begin position="46"/>
        <end position="79"/>
    </location>
</feature>
<gene>
    <name evidence="3" type="ORF">CWATWH0003_1505</name>
</gene>
<dbReference type="Pfam" id="PF01381">
    <property type="entry name" value="HTH_3"/>
    <property type="match status" value="1"/>
</dbReference>